<sequence>MGLYLIDAHLSTHLKQLIPYLHGLCPFKNQLYLLD</sequence>
<protein>
    <submittedName>
        <fullName evidence="1">Uncharacterized protein</fullName>
    </submittedName>
</protein>
<organism evidence="1 2">
    <name type="scientific">Richelia sinica FACHB-800</name>
    <dbReference type="NCBI Taxonomy" id="1357546"/>
    <lineage>
        <taxon>Bacteria</taxon>
        <taxon>Bacillati</taxon>
        <taxon>Cyanobacteriota</taxon>
        <taxon>Cyanophyceae</taxon>
        <taxon>Nostocales</taxon>
        <taxon>Nostocaceae</taxon>
        <taxon>Richelia</taxon>
    </lineage>
</organism>
<keyword evidence="2" id="KW-1185">Reference proteome</keyword>
<evidence type="ECO:0000313" key="2">
    <source>
        <dbReference type="Proteomes" id="UP000683511"/>
    </source>
</evidence>
<name>A0A975Y433_9NOST</name>
<dbReference type="AlphaFoldDB" id="A0A975Y433"/>
<dbReference type="KEGG" id="rsin:B6N60_01423"/>
<evidence type="ECO:0000313" key="1">
    <source>
        <dbReference type="EMBL" id="QXE22737.1"/>
    </source>
</evidence>
<proteinExistence type="predicted"/>
<dbReference type="Proteomes" id="UP000683511">
    <property type="component" value="Chromosome"/>
</dbReference>
<gene>
    <name evidence="1" type="ORF">B6N60_01423</name>
</gene>
<dbReference type="EMBL" id="CP021056">
    <property type="protein sequence ID" value="QXE22737.1"/>
    <property type="molecule type" value="Genomic_DNA"/>
</dbReference>
<accession>A0A975Y433</accession>
<reference evidence="1" key="1">
    <citation type="submission" date="2017-04" db="EMBL/GenBank/DDBJ databases">
        <title>Genome deletions in a multicellular cyanobacterial endosymbiont for morphological adaptation in marine diatoms.</title>
        <authorList>
            <person name="Wang Y."/>
            <person name="Gao H."/>
            <person name="Li R."/>
            <person name="Xu X."/>
        </authorList>
    </citation>
    <scope>NUCLEOTIDE SEQUENCE</scope>
    <source>
        <strain evidence="1">FACHB 800</strain>
    </source>
</reference>